<evidence type="ECO:0000313" key="2">
    <source>
        <dbReference type="EMBL" id="CAK0797297.1"/>
    </source>
</evidence>
<dbReference type="EMBL" id="CAUYUJ010001725">
    <property type="protein sequence ID" value="CAK0797297.1"/>
    <property type="molecule type" value="Genomic_DNA"/>
</dbReference>
<evidence type="ECO:0000313" key="3">
    <source>
        <dbReference type="Proteomes" id="UP001189429"/>
    </source>
</evidence>
<proteinExistence type="predicted"/>
<organism evidence="2 3">
    <name type="scientific">Prorocentrum cordatum</name>
    <dbReference type="NCBI Taxonomy" id="2364126"/>
    <lineage>
        <taxon>Eukaryota</taxon>
        <taxon>Sar</taxon>
        <taxon>Alveolata</taxon>
        <taxon>Dinophyceae</taxon>
        <taxon>Prorocentrales</taxon>
        <taxon>Prorocentraceae</taxon>
        <taxon>Prorocentrum</taxon>
    </lineage>
</organism>
<protein>
    <recommendedName>
        <fullName evidence="4">Secreted protein</fullName>
    </recommendedName>
</protein>
<gene>
    <name evidence="2" type="ORF">PCOR1329_LOCUS6431</name>
</gene>
<reference evidence="2" key="1">
    <citation type="submission" date="2023-10" db="EMBL/GenBank/DDBJ databases">
        <authorList>
            <person name="Chen Y."/>
            <person name="Shah S."/>
            <person name="Dougan E. K."/>
            <person name="Thang M."/>
            <person name="Chan C."/>
        </authorList>
    </citation>
    <scope>NUCLEOTIDE SEQUENCE [LARGE SCALE GENOMIC DNA]</scope>
</reference>
<sequence length="182" mass="19230">MLHLHADLQNAFIIVCRYVVVALVAVPVPETAAISSSALNVHCFSIVTRRCRAATAQKKYDLRLSGQPPACSLVSGRPPIRAARSGPPDRGRPPVATKNSFGGAKTHHTTVPEFPERAPTLPAGPTQPRQWGRGSVERCSRLASCSSSSRRSGSALSARAAGSEEQCVVACTGEVPFPAVFC</sequence>
<evidence type="ECO:0008006" key="4">
    <source>
        <dbReference type="Google" id="ProtNLM"/>
    </source>
</evidence>
<name>A0ABN9Q2T1_9DINO</name>
<comment type="caution">
    <text evidence="2">The sequence shown here is derived from an EMBL/GenBank/DDBJ whole genome shotgun (WGS) entry which is preliminary data.</text>
</comment>
<evidence type="ECO:0000256" key="1">
    <source>
        <dbReference type="SAM" id="MobiDB-lite"/>
    </source>
</evidence>
<keyword evidence="3" id="KW-1185">Reference proteome</keyword>
<accession>A0ABN9Q2T1</accession>
<dbReference type="Proteomes" id="UP001189429">
    <property type="component" value="Unassembled WGS sequence"/>
</dbReference>
<feature type="region of interest" description="Disordered" evidence="1">
    <location>
        <begin position="72"/>
        <end position="135"/>
    </location>
</feature>